<dbReference type="EMBL" id="CAJMWS010000134">
    <property type="protein sequence ID" value="CAE6370799.1"/>
    <property type="molecule type" value="Genomic_DNA"/>
</dbReference>
<protein>
    <recommendedName>
        <fullName evidence="3">F-box domain-containing protein</fullName>
    </recommendedName>
</protein>
<gene>
    <name evidence="1" type="ORF">RDB_LOCUS25653</name>
</gene>
<dbReference type="SUPFAM" id="SSF52047">
    <property type="entry name" value="RNI-like"/>
    <property type="match status" value="1"/>
</dbReference>
<evidence type="ECO:0000313" key="1">
    <source>
        <dbReference type="EMBL" id="CAE6370799.1"/>
    </source>
</evidence>
<dbReference type="InterPro" id="IPR032675">
    <property type="entry name" value="LRR_dom_sf"/>
</dbReference>
<dbReference type="Gene3D" id="3.80.10.10">
    <property type="entry name" value="Ribonuclease Inhibitor"/>
    <property type="match status" value="1"/>
</dbReference>
<proteinExistence type="predicted"/>
<sequence length="568" mass="64034">MRLMNQSKYLPCASLKQWEEAGASVLDTLKGYTDLCLNLSPKSFGDTEKPGDIGKKFDTSLEVISKQMLNLTFTLVRTRNRLASSLCRLPEEILSAIFMNAVFESSHSGGSHSTSIEQDICLIYRRLYVLLGVCSTWRDVIMAEGVFWSLIPMVVNWSSQKQAPLELILQRAKGNRLHLVATDNSPDASENIIKFLTKYGSRLHTINLSSSKHHLIKEAIERLMDQDAAGSLVSLAIRSTEISNDSGWQSSGGDYVIHRGYRYQESFINLIGALKVLRIQGVRFHWDTMVFSSRLVNLHIENITLGYDDEIYPFLRALSSASELRDLKIINVYTSYLPHSVLNSEVSPPVVFPTLQSLHVQVIFFNTLKSLLPMIATGSHRLSLFLESECLYNNWRDSDDGFGPDEPEIFVDIISLCQVLEQASVDTLVLERTMGEDWLKGSGIHKLLQATPALKTLKMHSWNFNKDTWSNLTPDWTSGSFPMIEVLELTNATIVADEGFREMVASHPLRRVVLGASTAATPRYSAPRKPLQEDSDVVTWMRENVPDFCLVDSRYVPSEMKGDIWGLW</sequence>
<dbReference type="Proteomes" id="UP000663846">
    <property type="component" value="Unassembled WGS sequence"/>
</dbReference>
<dbReference type="AlphaFoldDB" id="A0A8H2WEA3"/>
<evidence type="ECO:0008006" key="3">
    <source>
        <dbReference type="Google" id="ProtNLM"/>
    </source>
</evidence>
<evidence type="ECO:0000313" key="2">
    <source>
        <dbReference type="Proteomes" id="UP000663846"/>
    </source>
</evidence>
<organism evidence="1 2">
    <name type="scientific">Rhizoctonia solani</name>
    <dbReference type="NCBI Taxonomy" id="456999"/>
    <lineage>
        <taxon>Eukaryota</taxon>
        <taxon>Fungi</taxon>
        <taxon>Dikarya</taxon>
        <taxon>Basidiomycota</taxon>
        <taxon>Agaricomycotina</taxon>
        <taxon>Agaricomycetes</taxon>
        <taxon>Cantharellales</taxon>
        <taxon>Ceratobasidiaceae</taxon>
        <taxon>Rhizoctonia</taxon>
    </lineage>
</organism>
<dbReference type="OrthoDB" id="79252at2759"/>
<comment type="caution">
    <text evidence="1">The sequence shown here is derived from an EMBL/GenBank/DDBJ whole genome shotgun (WGS) entry which is preliminary data.</text>
</comment>
<accession>A0A8H2WEA3</accession>
<name>A0A8H2WEA3_9AGAM</name>
<reference evidence="1" key="1">
    <citation type="submission" date="2021-01" db="EMBL/GenBank/DDBJ databases">
        <authorList>
            <person name="Kaushik A."/>
        </authorList>
    </citation>
    <scope>NUCLEOTIDE SEQUENCE</scope>
    <source>
        <strain evidence="1">AG1-1C</strain>
    </source>
</reference>